<sequence>MIEMIKKFNAYYFKEDYLIKYKIETTKDKKLEKMFDNLKPQAFELLEKNMAGQEKRFVETRIQDGLQKNAHEYEGVKIDMPYIDIQDDDELKKTCITNIYIGVVQWIQNFYLLHLHK</sequence>
<dbReference type="Proteomes" id="UP000593966">
    <property type="component" value="Chromosome"/>
</dbReference>
<proteinExistence type="predicted"/>
<evidence type="ECO:0000313" key="2">
    <source>
        <dbReference type="Proteomes" id="UP000593966"/>
    </source>
</evidence>
<dbReference type="RefSeq" id="WP_180045778.1">
    <property type="nucleotide sequence ID" value="NZ_CP048659.1"/>
</dbReference>
<protein>
    <submittedName>
        <fullName evidence="1">Uncharacterized protein</fullName>
    </submittedName>
</protein>
<evidence type="ECO:0000313" key="1">
    <source>
        <dbReference type="EMBL" id="QOW47031.1"/>
    </source>
</evidence>
<reference evidence="1 2" key="1">
    <citation type="submission" date="2020-02" db="EMBL/GenBank/DDBJ databases">
        <title>Tigecycline-resistant Acinetobacter species from pigs and migratory birds.</title>
        <authorList>
            <person name="Chen C."/>
            <person name="Sun J."/>
            <person name="Liao X.-P."/>
            <person name="Liu Y.-H."/>
        </authorList>
    </citation>
    <scope>NUCLEOTIDE SEQUENCE [LARGE SCALE GENOMIC DNA]</scope>
    <source>
        <strain evidence="1 2">YH12207_T</strain>
    </source>
</reference>
<keyword evidence="2" id="KW-1185">Reference proteome</keyword>
<accession>A0A7S7AIG5</accession>
<dbReference type="EMBL" id="CP048659">
    <property type="protein sequence ID" value="QOW47031.1"/>
    <property type="molecule type" value="Genomic_DNA"/>
</dbReference>
<name>A0A7S7AIG5_9GAMM</name>
<gene>
    <name evidence="1" type="ORF">G0028_14695</name>
</gene>
<organism evidence="1 2">
    <name type="scientific">Acinetobacter piscicola</name>
    <dbReference type="NCBI Taxonomy" id="2006115"/>
    <lineage>
        <taxon>Bacteria</taxon>
        <taxon>Pseudomonadati</taxon>
        <taxon>Pseudomonadota</taxon>
        <taxon>Gammaproteobacteria</taxon>
        <taxon>Moraxellales</taxon>
        <taxon>Moraxellaceae</taxon>
        <taxon>Acinetobacter</taxon>
    </lineage>
</organism>
<dbReference type="AlphaFoldDB" id="A0A7S7AIG5"/>